<protein>
    <submittedName>
        <fullName evidence="2">Protein of uncharacterized function (DUF2776)</fullName>
    </submittedName>
</protein>
<evidence type="ECO:0000256" key="1">
    <source>
        <dbReference type="SAM" id="Phobius"/>
    </source>
</evidence>
<dbReference type="RefSeq" id="WP_055278712.1">
    <property type="nucleotide sequence ID" value="NZ_CABIXA010000006.1"/>
</dbReference>
<dbReference type="InterPro" id="IPR021240">
    <property type="entry name" value="DUF2776"/>
</dbReference>
<name>A0A174C3E5_9BACE</name>
<feature type="transmembrane region" description="Helical" evidence="1">
    <location>
        <begin position="103"/>
        <end position="124"/>
    </location>
</feature>
<feature type="transmembrane region" description="Helical" evidence="1">
    <location>
        <begin position="42"/>
        <end position="62"/>
    </location>
</feature>
<proteinExistence type="predicted"/>
<feature type="transmembrane region" description="Helical" evidence="1">
    <location>
        <begin position="159"/>
        <end position="178"/>
    </location>
</feature>
<feature type="transmembrane region" description="Helical" evidence="1">
    <location>
        <begin position="184"/>
        <end position="207"/>
    </location>
</feature>
<keyword evidence="1" id="KW-1133">Transmembrane helix</keyword>
<keyword evidence="1" id="KW-0812">Transmembrane</keyword>
<keyword evidence="1" id="KW-0472">Membrane</keyword>
<feature type="transmembrane region" description="Helical" evidence="1">
    <location>
        <begin position="7"/>
        <end position="30"/>
    </location>
</feature>
<feature type="transmembrane region" description="Helical" evidence="1">
    <location>
        <begin position="228"/>
        <end position="246"/>
    </location>
</feature>
<sequence>MNYGISILFRAIPLVMALFCFGYGAFIYGYGDAGGRVVAGPVVFSLGMICIALFCTAATIIRQIIHTYNRAAKYGLPILGYLAAIATIITGICIFSGADSPSAFVAGHVITGVGFITGCVATAATSSTRFSFIPGNSKSTGHEIPKGAFSLGEERTMEAVVITISLVAWIWAFVLLANSHVHPAYFVAGHVMVGLACICTSLIALVATIARQIRNVYSEKERSQWPKLVLLMGSISFIWGLFVIFADSGNTNGTTGYIMLGLGLVCYSISSKVILLAKIWRHEFKLANRIPLIPVLTALACLFLAAFVFELATVHSDYFIPARVLSGLGAICFTLFSIVSILESGTSGKG</sequence>
<dbReference type="EMBL" id="CYZH01000006">
    <property type="protein sequence ID" value="CUO06405.1"/>
    <property type="molecule type" value="Genomic_DNA"/>
</dbReference>
<gene>
    <name evidence="2" type="primary">yhiM</name>
    <name evidence="2" type="ORF">ERS852397_01284</name>
</gene>
<organism evidence="2 3">
    <name type="scientific">Bacteroides finegoldii</name>
    <dbReference type="NCBI Taxonomy" id="338188"/>
    <lineage>
        <taxon>Bacteria</taxon>
        <taxon>Pseudomonadati</taxon>
        <taxon>Bacteroidota</taxon>
        <taxon>Bacteroidia</taxon>
        <taxon>Bacteroidales</taxon>
        <taxon>Bacteroidaceae</taxon>
        <taxon>Bacteroides</taxon>
    </lineage>
</organism>
<evidence type="ECO:0000313" key="2">
    <source>
        <dbReference type="EMBL" id="CUO06405.1"/>
    </source>
</evidence>
<feature type="transmembrane region" description="Helical" evidence="1">
    <location>
        <begin position="292"/>
        <end position="312"/>
    </location>
</feature>
<evidence type="ECO:0000313" key="3">
    <source>
        <dbReference type="Proteomes" id="UP000095517"/>
    </source>
</evidence>
<reference evidence="2 3" key="1">
    <citation type="submission" date="2015-09" db="EMBL/GenBank/DDBJ databases">
        <authorList>
            <consortium name="Pathogen Informatics"/>
        </authorList>
    </citation>
    <scope>NUCLEOTIDE SEQUENCE [LARGE SCALE GENOMIC DNA]</scope>
    <source>
        <strain evidence="2 3">2789STDY5608840</strain>
    </source>
</reference>
<dbReference type="STRING" id="338188.ERS852397_01284"/>
<dbReference type="Proteomes" id="UP000095517">
    <property type="component" value="Unassembled WGS sequence"/>
</dbReference>
<feature type="transmembrane region" description="Helical" evidence="1">
    <location>
        <begin position="258"/>
        <end position="280"/>
    </location>
</feature>
<dbReference type="Pfam" id="PF10951">
    <property type="entry name" value="DUF2776"/>
    <property type="match status" value="1"/>
</dbReference>
<dbReference type="AlphaFoldDB" id="A0A174C3E5"/>
<accession>A0A174C3E5</accession>
<feature type="transmembrane region" description="Helical" evidence="1">
    <location>
        <begin position="74"/>
        <end position="97"/>
    </location>
</feature>
<feature type="transmembrane region" description="Helical" evidence="1">
    <location>
        <begin position="318"/>
        <end position="342"/>
    </location>
</feature>